<dbReference type="EMBL" id="LOHG01000025">
    <property type="protein sequence ID" value="MCI8212638.1"/>
    <property type="molecule type" value="Genomic_DNA"/>
</dbReference>
<sequence>MRVCYVQSGGFIGAIKSCEVNTADLEQPEAEQVRRLVEDSGLKQSGNFMSDRARDQKQYEITIEDETNAICISFDEHNIPPEAKTLLSYLQTHAKPGKL</sequence>
<dbReference type="InterPro" id="IPR049457">
    <property type="entry name" value="Emfourin"/>
</dbReference>
<evidence type="ECO:0000313" key="2">
    <source>
        <dbReference type="Proteomes" id="UP001320513"/>
    </source>
</evidence>
<proteinExistence type="predicted"/>
<keyword evidence="2" id="KW-1185">Reference proteome</keyword>
<comment type="caution">
    <text evidence="1">The sequence shown here is derived from an EMBL/GenBank/DDBJ whole genome shotgun (WGS) entry which is preliminary data.</text>
</comment>
<reference evidence="1 2" key="1">
    <citation type="submission" date="2015-12" db="EMBL/GenBank/DDBJ databases">
        <title>Phylogenomics in the description of a new species in the Pseudomonas syringae group.</title>
        <authorList>
            <person name="Busquets A."/>
            <person name="Gomila M."/>
            <person name="Beiki F."/>
            <person name="Rahimian H."/>
            <person name="Mulet M."/>
            <person name="Sanchez D."/>
            <person name="Garcia-Valdes E."/>
            <person name="Lalucat J."/>
        </authorList>
    </citation>
    <scope>NUCLEOTIDE SEQUENCE [LARGE SCALE GENOMIC DNA]</scope>
    <source>
        <strain evidence="1 2">S25</strain>
    </source>
</reference>
<accession>A0ABS9ZPY6</accession>
<name>A0ABS9ZPY6_9PSED</name>
<gene>
    <name evidence="1" type="ORF">AUC61_24200</name>
</gene>
<dbReference type="RefSeq" id="WP_243248786.1">
    <property type="nucleotide sequence ID" value="NZ_LOHG01000025.1"/>
</dbReference>
<organism evidence="1 2">
    <name type="scientific">Pseudomonas maioricensis</name>
    <dbReference type="NCBI Taxonomy" id="1766623"/>
    <lineage>
        <taxon>Bacteria</taxon>
        <taxon>Pseudomonadati</taxon>
        <taxon>Pseudomonadota</taxon>
        <taxon>Gammaproteobacteria</taxon>
        <taxon>Pseudomonadales</taxon>
        <taxon>Pseudomonadaceae</taxon>
        <taxon>Pseudomonas</taxon>
    </lineage>
</organism>
<dbReference type="Proteomes" id="UP001320513">
    <property type="component" value="Unassembled WGS sequence"/>
</dbReference>
<dbReference type="Pfam" id="PF20242">
    <property type="entry name" value="Emfourin"/>
    <property type="match status" value="1"/>
</dbReference>
<evidence type="ECO:0000313" key="1">
    <source>
        <dbReference type="EMBL" id="MCI8212638.1"/>
    </source>
</evidence>
<protein>
    <submittedName>
        <fullName evidence="1">Uncharacterized protein</fullName>
    </submittedName>
</protein>